<dbReference type="InterPro" id="IPR025296">
    <property type="entry name" value="DUF4158"/>
</dbReference>
<name>A0ABY2BVA8_9ACTN</name>
<comment type="caution">
    <text evidence="2">The sequence shown here is derived from an EMBL/GenBank/DDBJ whole genome shotgun (WGS) entry which is preliminary data.</text>
</comment>
<accession>A0ABY2BVA8</accession>
<evidence type="ECO:0000313" key="3">
    <source>
        <dbReference type="Proteomes" id="UP000295818"/>
    </source>
</evidence>
<dbReference type="EMBL" id="SLWM01000001">
    <property type="protein sequence ID" value="TCO32009.1"/>
    <property type="molecule type" value="Genomic_DNA"/>
</dbReference>
<protein>
    <submittedName>
        <fullName evidence="2">Uncharacterized protein DUF4158</fullName>
    </submittedName>
</protein>
<dbReference type="Pfam" id="PF13700">
    <property type="entry name" value="DUF4158"/>
    <property type="match status" value="1"/>
</dbReference>
<evidence type="ECO:0000313" key="2">
    <source>
        <dbReference type="EMBL" id="TCO32009.1"/>
    </source>
</evidence>
<proteinExistence type="predicted"/>
<sequence length="247" mass="28131">MPVEFLTDERAESYGAFRLEPSRPELERFVLLDDEDRRLIGKRRGDHSRLGFALQVCMVRYVGLFLVDRLDVRWPVVEYLAEQLGLADPSVVKIYIDREKTAYEHAWEIEQAFGYHKYDDPDWGRKFRTFLYGRAWTHAEGPVALFNHPTAWLRRHRVLLPGVGVLARQVSAARTAAEDRLHATVARATFRAHPALPPALVGLLAVPDGEGRSELERLRRSPTRSTGTAMAQALDRVNEISAYRLAG</sequence>
<dbReference type="RefSeq" id="WP_132187036.1">
    <property type="nucleotide sequence ID" value="NZ_SLWM01000001.1"/>
</dbReference>
<feature type="domain" description="DUF4158" evidence="1">
    <location>
        <begin position="5"/>
        <end position="173"/>
    </location>
</feature>
<organism evidence="2 3">
    <name type="scientific">Kribbella orskensis</name>
    <dbReference type="NCBI Taxonomy" id="2512216"/>
    <lineage>
        <taxon>Bacteria</taxon>
        <taxon>Bacillati</taxon>
        <taxon>Actinomycetota</taxon>
        <taxon>Actinomycetes</taxon>
        <taxon>Propionibacteriales</taxon>
        <taxon>Kribbellaceae</taxon>
        <taxon>Kribbella</taxon>
    </lineage>
</organism>
<reference evidence="2 3" key="1">
    <citation type="journal article" date="2015" name="Stand. Genomic Sci.">
        <title>Genomic Encyclopedia of Bacterial and Archaeal Type Strains, Phase III: the genomes of soil and plant-associated and newly described type strains.</title>
        <authorList>
            <person name="Whitman W.B."/>
            <person name="Woyke T."/>
            <person name="Klenk H.P."/>
            <person name="Zhou Y."/>
            <person name="Lilburn T.G."/>
            <person name="Beck B.J."/>
            <person name="De Vos P."/>
            <person name="Vandamme P."/>
            <person name="Eisen J.A."/>
            <person name="Garrity G."/>
            <person name="Hugenholtz P."/>
            <person name="Kyrpides N.C."/>
        </authorList>
    </citation>
    <scope>NUCLEOTIDE SEQUENCE [LARGE SCALE GENOMIC DNA]</scope>
    <source>
        <strain evidence="2 3">VKM Ac-2538</strain>
    </source>
</reference>
<gene>
    <name evidence="2" type="ORF">EV644_101652</name>
</gene>
<keyword evidence="3" id="KW-1185">Reference proteome</keyword>
<dbReference type="Proteomes" id="UP000295818">
    <property type="component" value="Unassembled WGS sequence"/>
</dbReference>
<evidence type="ECO:0000259" key="1">
    <source>
        <dbReference type="Pfam" id="PF13700"/>
    </source>
</evidence>